<evidence type="ECO:0000256" key="1">
    <source>
        <dbReference type="SAM" id="SignalP"/>
    </source>
</evidence>
<organism evidence="2 3">
    <name type="scientific">Pneumocystis jirovecii (strain RU7)</name>
    <name type="common">Human pneumocystis pneumonia agent</name>
    <dbReference type="NCBI Taxonomy" id="1408657"/>
    <lineage>
        <taxon>Eukaryota</taxon>
        <taxon>Fungi</taxon>
        <taxon>Dikarya</taxon>
        <taxon>Ascomycota</taxon>
        <taxon>Taphrinomycotina</taxon>
        <taxon>Pneumocystomycetes</taxon>
        <taxon>Pneumocystaceae</taxon>
        <taxon>Pneumocystis</taxon>
    </lineage>
</organism>
<feature type="chain" id="PRO_5006933750" evidence="1">
    <location>
        <begin position="20"/>
        <end position="136"/>
    </location>
</feature>
<evidence type="ECO:0000313" key="2">
    <source>
        <dbReference type="EMBL" id="KTW25829.1"/>
    </source>
</evidence>
<protein>
    <submittedName>
        <fullName evidence="2">Uncharacterized protein</fullName>
    </submittedName>
</protein>
<dbReference type="EMBL" id="LFWA01000020">
    <property type="protein sequence ID" value="KTW25829.1"/>
    <property type="molecule type" value="Genomic_DNA"/>
</dbReference>
<evidence type="ECO:0000313" key="3">
    <source>
        <dbReference type="Proteomes" id="UP000053447"/>
    </source>
</evidence>
<dbReference type="RefSeq" id="XP_018227876.1">
    <property type="nucleotide sequence ID" value="XM_018375928.1"/>
</dbReference>
<keyword evidence="3" id="KW-1185">Reference proteome</keyword>
<comment type="caution">
    <text evidence="2">The sequence shown here is derived from an EMBL/GenBank/DDBJ whole genome shotgun (WGS) entry which is preliminary data.</text>
</comment>
<name>A0A0W4ZBX9_PNEJ7</name>
<dbReference type="VEuPathDB" id="FungiDB:T551_03665"/>
<feature type="signal peptide" evidence="1">
    <location>
        <begin position="1"/>
        <end position="19"/>
    </location>
</feature>
<accession>A0A0W4ZBX9</accession>
<proteinExistence type="predicted"/>
<dbReference type="GeneID" id="28942183"/>
<sequence length="136" mass="16143">MITFIFILFCVKLNPKIWSVPYIINGLPGIDLFSRKKHGKKHGKDTEKIQDKCKSFFRKLEIDLIKHWTNTEEIFLFNILSLYHVSSSFKHIFSFLNIIYLFSNHKPFIALYPVILKLSLQLASHHQNYFLIQCHC</sequence>
<gene>
    <name evidence="2" type="ORF">T551_03665</name>
</gene>
<reference evidence="3" key="1">
    <citation type="journal article" date="2016" name="Nat. Commun.">
        <title>Genome analysis of three Pneumocystis species reveals adaptation mechanisms to life exclusively in mammalian hosts.</title>
        <authorList>
            <person name="Ma L."/>
            <person name="Chen Z."/>
            <person name="Huang D.W."/>
            <person name="Kutty G."/>
            <person name="Ishihara M."/>
            <person name="Wang H."/>
            <person name="Abouelleil A."/>
            <person name="Bishop L."/>
            <person name="Davey E."/>
            <person name="Deng R."/>
            <person name="Deng X."/>
            <person name="Fan L."/>
            <person name="Fantoni G."/>
            <person name="Fitzgerald M."/>
            <person name="Gogineni E."/>
            <person name="Goldberg J.M."/>
            <person name="Handley G."/>
            <person name="Hu X."/>
            <person name="Huber C."/>
            <person name="Jiao X."/>
            <person name="Jones K."/>
            <person name="Levin J.Z."/>
            <person name="Liu Y."/>
            <person name="Macdonald P."/>
            <person name="Melnikov A."/>
            <person name="Raley C."/>
            <person name="Sassi M."/>
            <person name="Sherman B.T."/>
            <person name="Song X."/>
            <person name="Sykes S."/>
            <person name="Tran B."/>
            <person name="Walsh L."/>
            <person name="Xia Y."/>
            <person name="Yang J."/>
            <person name="Young S."/>
            <person name="Zeng Q."/>
            <person name="Zheng X."/>
            <person name="Stephens R."/>
            <person name="Nusbaum C."/>
            <person name="Birren B.W."/>
            <person name="Azadi P."/>
            <person name="Lempicki R.A."/>
            <person name="Cuomo C.A."/>
            <person name="Kovacs J.A."/>
        </authorList>
    </citation>
    <scope>NUCLEOTIDE SEQUENCE [LARGE SCALE GENOMIC DNA]</scope>
    <source>
        <strain evidence="3">RU7</strain>
    </source>
</reference>
<dbReference type="AlphaFoldDB" id="A0A0W4ZBX9"/>
<dbReference type="Proteomes" id="UP000053447">
    <property type="component" value="Unassembled WGS sequence"/>
</dbReference>
<keyword evidence="1" id="KW-0732">Signal</keyword>